<evidence type="ECO:0000256" key="1">
    <source>
        <dbReference type="SAM" id="Phobius"/>
    </source>
</evidence>
<feature type="transmembrane region" description="Helical" evidence="1">
    <location>
        <begin position="27"/>
        <end position="47"/>
    </location>
</feature>
<keyword evidence="1" id="KW-0812">Transmembrane</keyword>
<evidence type="ECO:0008006" key="3">
    <source>
        <dbReference type="Google" id="ProtNLM"/>
    </source>
</evidence>
<protein>
    <recommendedName>
        <fullName evidence="3">UbiD family decarboxylase</fullName>
    </recommendedName>
</protein>
<dbReference type="EMBL" id="CACRUE010000045">
    <property type="protein sequence ID" value="VYU53141.1"/>
    <property type="molecule type" value="Genomic_DNA"/>
</dbReference>
<dbReference type="AlphaFoldDB" id="A0A6N3FM48"/>
<reference evidence="2" key="1">
    <citation type="submission" date="2019-11" db="EMBL/GenBank/DDBJ databases">
        <authorList>
            <person name="Feng L."/>
        </authorList>
    </citation>
    <scope>NUCLEOTIDE SEQUENCE</scope>
    <source>
        <strain evidence="2">IbartlettiiLFYP30</strain>
    </source>
</reference>
<dbReference type="SUPFAM" id="SSF48452">
    <property type="entry name" value="TPR-like"/>
    <property type="match status" value="1"/>
</dbReference>
<proteinExistence type="predicted"/>
<name>A0A6N3FM48_9FIRM</name>
<dbReference type="RefSeq" id="WP_024038290.1">
    <property type="nucleotide sequence ID" value="NZ_CACRUE010000045.1"/>
</dbReference>
<dbReference type="InterPro" id="IPR011990">
    <property type="entry name" value="TPR-like_helical_dom_sf"/>
</dbReference>
<sequence length="470" mass="55166">MNLKKFFETLRDQIEYGIDNIRASKKYLVSLSLSLVAFLILLIVLFISNSDFSVKKEANILVDDISSRKYAQAYDYYKDLEKEFSASKMNKFNNVASNKLSALVATSGDKFVTGEMSKEQYSGLINTINALEDIQIDVNQLLDISSRVEQMYIDENITYEKASSYMEVTTSLKGIYQDLDEYKNNIETIYQSREVYKQASKFQQIKKYKEAIDKYDKVVEEDKKYYNLAESRKKECIKLMYDYYISQAGNSSKKGEYEEALVYLTYLKPYYPNDEKIEKLEDEYKEKISVFTLTSDDILNLISKKSGVNREELSVISYQQTIDDKLYYYAEVVRDNKIFNEVLVEAKDKKIYSYKSEKVDYGCEYSDGYYKVDEQGNYVFAISSKDAATLVKDKLSDKHEKYNDLEMKYKSEITKYVNEDELNKLLKKNNNIYYYALVKKGWFSLTKEVYLVNMYDKTIYKCIDDKISKI</sequence>
<organism evidence="2">
    <name type="scientific">Intestinibacter bartlettii</name>
    <dbReference type="NCBI Taxonomy" id="261299"/>
    <lineage>
        <taxon>Bacteria</taxon>
        <taxon>Bacillati</taxon>
        <taxon>Bacillota</taxon>
        <taxon>Clostridia</taxon>
        <taxon>Peptostreptococcales</taxon>
        <taxon>Peptostreptococcaceae</taxon>
        <taxon>Intestinibacter</taxon>
    </lineage>
</organism>
<evidence type="ECO:0000313" key="2">
    <source>
        <dbReference type="EMBL" id="VYU53141.1"/>
    </source>
</evidence>
<gene>
    <name evidence="2" type="ORF">IBLFYP30_00473</name>
</gene>
<accession>A0A6N3FM48</accession>
<keyword evidence="1" id="KW-1133">Transmembrane helix</keyword>
<keyword evidence="1" id="KW-0472">Membrane</keyword>